<sequence>MTMIERQYIYWTDWQGRSIERLHKRTGERLVILDQLPDLMGIKAVSVHARPGENDCSRANGGCSHLCLQRPRGGRVCACPTGLELRADLRGCTVAEAFLLYAQHNDIRRISLQSRRTDQIPLAGVREVAALDYDGNDGRLYWSDKALKVAQAPGLRALCWRSPLPQLSHSTTFLFCVRVVRAVQRRCGLLEFSTSHVAMASVKKRKNLDFATKLKAIQHCDDERIDDAFCELSSLFTAAVPPEVSADDFVEVDCNVQAVASLADEDIVAAVAGTQDALADSSSGDVDRPDEAAAAHAYSATEVEYACAWREPRISRAFLNGSQLESIVEFGLELPESLAVDWVGRNLYWADLGLKRIEVSRLDGQARRVLLWQQLDEPQALVLEPNHRWMFWSDWGGKDPRIERAALDGSQRLRLPIQVGCF</sequence>
<dbReference type="SMART" id="SM00135">
    <property type="entry name" value="LY"/>
    <property type="match status" value="2"/>
</dbReference>
<dbReference type="Gene3D" id="2.120.10.30">
    <property type="entry name" value="TolB, C-terminal domain"/>
    <property type="match status" value="3"/>
</dbReference>
<dbReference type="InterPro" id="IPR050778">
    <property type="entry name" value="Cueball_EGF_LRP_Nidogen"/>
</dbReference>
<dbReference type="SUPFAM" id="SSF63825">
    <property type="entry name" value="YWTD domain"/>
    <property type="match status" value="1"/>
</dbReference>
<reference evidence="3" key="2">
    <citation type="submission" date="2021-09" db="EMBL/GenBank/DDBJ databases">
        <authorList>
            <person name="Jia N."/>
            <person name="Wang J."/>
            <person name="Shi W."/>
            <person name="Du L."/>
            <person name="Sun Y."/>
            <person name="Zhan W."/>
            <person name="Jiang J."/>
            <person name="Wang Q."/>
            <person name="Zhang B."/>
            <person name="Ji P."/>
            <person name="Sakyi L.B."/>
            <person name="Cui X."/>
            <person name="Yuan T."/>
            <person name="Jiang B."/>
            <person name="Yang W."/>
            <person name="Lam T.T.-Y."/>
            <person name="Chang Q."/>
            <person name="Ding S."/>
            <person name="Wang X."/>
            <person name="Zhu J."/>
            <person name="Ruan X."/>
            <person name="Zhao L."/>
            <person name="Wei J."/>
            <person name="Que T."/>
            <person name="Du C."/>
            <person name="Cheng J."/>
            <person name="Dai P."/>
            <person name="Han X."/>
            <person name="Huang E."/>
            <person name="Gao Y."/>
            <person name="Liu J."/>
            <person name="Shao H."/>
            <person name="Ye R."/>
            <person name="Li L."/>
            <person name="Wei W."/>
            <person name="Wang X."/>
            <person name="Wang C."/>
            <person name="Huo Q."/>
            <person name="Li W."/>
            <person name="Guo W."/>
            <person name="Chen H."/>
            <person name="Chen S."/>
            <person name="Zhou L."/>
            <person name="Zhou L."/>
            <person name="Ni X."/>
            <person name="Tian J."/>
            <person name="Zhou Y."/>
            <person name="Sheng Y."/>
            <person name="Liu T."/>
            <person name="Pan Y."/>
            <person name="Xia L."/>
            <person name="Li J."/>
            <person name="Zhao F."/>
            <person name="Cao W."/>
        </authorList>
    </citation>
    <scope>NUCLEOTIDE SEQUENCE</scope>
    <source>
        <strain evidence="3">Rsan-2018</strain>
        <tissue evidence="3">Larvae</tissue>
    </source>
</reference>
<evidence type="ECO:0000256" key="2">
    <source>
        <dbReference type="PROSITE-ProRule" id="PRU00461"/>
    </source>
</evidence>
<evidence type="ECO:0000313" key="4">
    <source>
        <dbReference type="Proteomes" id="UP000821837"/>
    </source>
</evidence>
<dbReference type="SUPFAM" id="SSF57196">
    <property type="entry name" value="EGF/Laminin"/>
    <property type="match status" value="1"/>
</dbReference>
<dbReference type="VEuPathDB" id="VectorBase:RSAN_033679"/>
<dbReference type="PROSITE" id="PS51120">
    <property type="entry name" value="LDLRB"/>
    <property type="match status" value="1"/>
</dbReference>
<dbReference type="Pfam" id="PF00058">
    <property type="entry name" value="Ldl_recept_b"/>
    <property type="match status" value="1"/>
</dbReference>
<dbReference type="InterPro" id="IPR000033">
    <property type="entry name" value="LDLR_classB_rpt"/>
</dbReference>
<evidence type="ECO:0000256" key="1">
    <source>
        <dbReference type="ARBA" id="ARBA00022536"/>
    </source>
</evidence>
<dbReference type="InterPro" id="IPR011042">
    <property type="entry name" value="6-blade_b-propeller_TolB-like"/>
</dbReference>
<organism evidence="3 4">
    <name type="scientific">Rhipicephalus sanguineus</name>
    <name type="common">Brown dog tick</name>
    <name type="synonym">Ixodes sanguineus</name>
    <dbReference type="NCBI Taxonomy" id="34632"/>
    <lineage>
        <taxon>Eukaryota</taxon>
        <taxon>Metazoa</taxon>
        <taxon>Ecdysozoa</taxon>
        <taxon>Arthropoda</taxon>
        <taxon>Chelicerata</taxon>
        <taxon>Arachnida</taxon>
        <taxon>Acari</taxon>
        <taxon>Parasitiformes</taxon>
        <taxon>Ixodida</taxon>
        <taxon>Ixodoidea</taxon>
        <taxon>Ixodidae</taxon>
        <taxon>Rhipicephalinae</taxon>
        <taxon>Rhipicephalus</taxon>
        <taxon>Rhipicephalus</taxon>
    </lineage>
</organism>
<dbReference type="PANTHER" id="PTHR46513">
    <property type="entry name" value="VITELLOGENIN RECEPTOR-LIKE PROTEIN-RELATED-RELATED"/>
    <property type="match status" value="1"/>
</dbReference>
<evidence type="ECO:0000313" key="3">
    <source>
        <dbReference type="EMBL" id="KAH7969024.1"/>
    </source>
</evidence>
<gene>
    <name evidence="3" type="ORF">HPB52_013696</name>
</gene>
<accession>A0A9D4Q677</accession>
<dbReference type="PANTHER" id="PTHR46513:SF41">
    <property type="entry name" value="LOW-DENSITY LIPOPROTEIN RECEPTOR-RELATED PROTEIN"/>
    <property type="match status" value="1"/>
</dbReference>
<protein>
    <submittedName>
        <fullName evidence="3">Uncharacterized protein</fullName>
    </submittedName>
</protein>
<name>A0A9D4Q677_RHISA</name>
<dbReference type="Pfam" id="PF14670">
    <property type="entry name" value="FXa_inhibition"/>
    <property type="match status" value="1"/>
</dbReference>
<comment type="caution">
    <text evidence="3">The sequence shown here is derived from an EMBL/GenBank/DDBJ whole genome shotgun (WGS) entry which is preliminary data.</text>
</comment>
<keyword evidence="4" id="KW-1185">Reference proteome</keyword>
<reference evidence="3" key="1">
    <citation type="journal article" date="2020" name="Cell">
        <title>Large-Scale Comparative Analyses of Tick Genomes Elucidate Their Genetic Diversity and Vector Capacities.</title>
        <authorList>
            <consortium name="Tick Genome and Microbiome Consortium (TIGMIC)"/>
            <person name="Jia N."/>
            <person name="Wang J."/>
            <person name="Shi W."/>
            <person name="Du L."/>
            <person name="Sun Y."/>
            <person name="Zhan W."/>
            <person name="Jiang J.F."/>
            <person name="Wang Q."/>
            <person name="Zhang B."/>
            <person name="Ji P."/>
            <person name="Bell-Sakyi L."/>
            <person name="Cui X.M."/>
            <person name="Yuan T.T."/>
            <person name="Jiang B.G."/>
            <person name="Yang W.F."/>
            <person name="Lam T.T."/>
            <person name="Chang Q.C."/>
            <person name="Ding S.J."/>
            <person name="Wang X.J."/>
            <person name="Zhu J.G."/>
            <person name="Ruan X.D."/>
            <person name="Zhao L."/>
            <person name="Wei J.T."/>
            <person name="Ye R.Z."/>
            <person name="Que T.C."/>
            <person name="Du C.H."/>
            <person name="Zhou Y.H."/>
            <person name="Cheng J.X."/>
            <person name="Dai P.F."/>
            <person name="Guo W.B."/>
            <person name="Han X.H."/>
            <person name="Huang E.J."/>
            <person name="Li L.F."/>
            <person name="Wei W."/>
            <person name="Gao Y.C."/>
            <person name="Liu J.Z."/>
            <person name="Shao H.Z."/>
            <person name="Wang X."/>
            <person name="Wang C.C."/>
            <person name="Yang T.C."/>
            <person name="Huo Q.B."/>
            <person name="Li W."/>
            <person name="Chen H.Y."/>
            <person name="Chen S.E."/>
            <person name="Zhou L.G."/>
            <person name="Ni X.B."/>
            <person name="Tian J.H."/>
            <person name="Sheng Y."/>
            <person name="Liu T."/>
            <person name="Pan Y.S."/>
            <person name="Xia L.Y."/>
            <person name="Li J."/>
            <person name="Zhao F."/>
            <person name="Cao W.C."/>
        </authorList>
    </citation>
    <scope>NUCLEOTIDE SEQUENCE</scope>
    <source>
        <strain evidence="3">Rsan-2018</strain>
    </source>
</reference>
<dbReference type="Proteomes" id="UP000821837">
    <property type="component" value="Unassembled WGS sequence"/>
</dbReference>
<dbReference type="SUPFAM" id="SSF101898">
    <property type="entry name" value="NHL repeat"/>
    <property type="match status" value="1"/>
</dbReference>
<dbReference type="AlphaFoldDB" id="A0A9D4Q677"/>
<dbReference type="EMBL" id="JABSTV010001248">
    <property type="protein sequence ID" value="KAH7969024.1"/>
    <property type="molecule type" value="Genomic_DNA"/>
</dbReference>
<proteinExistence type="predicted"/>
<keyword evidence="1" id="KW-0245">EGF-like domain</keyword>
<dbReference type="GO" id="GO:0007399">
    <property type="term" value="P:nervous system development"/>
    <property type="evidence" value="ECO:0007669"/>
    <property type="project" value="TreeGrafter"/>
</dbReference>
<feature type="repeat" description="LDL-receptor class B" evidence="2">
    <location>
        <begin position="345"/>
        <end position="387"/>
    </location>
</feature>